<dbReference type="Proteomes" id="UP001445076">
    <property type="component" value="Unassembled WGS sequence"/>
</dbReference>
<protein>
    <submittedName>
        <fullName evidence="1">Uncharacterized protein</fullName>
    </submittedName>
</protein>
<dbReference type="AlphaFoldDB" id="A0AAW0WC72"/>
<accession>A0AAW0WC72</accession>
<proteinExistence type="predicted"/>
<gene>
    <name evidence="1" type="ORF">OTU49_008515</name>
</gene>
<organism evidence="1 2">
    <name type="scientific">Cherax quadricarinatus</name>
    <name type="common">Australian red claw crayfish</name>
    <dbReference type="NCBI Taxonomy" id="27406"/>
    <lineage>
        <taxon>Eukaryota</taxon>
        <taxon>Metazoa</taxon>
        <taxon>Ecdysozoa</taxon>
        <taxon>Arthropoda</taxon>
        <taxon>Crustacea</taxon>
        <taxon>Multicrustacea</taxon>
        <taxon>Malacostraca</taxon>
        <taxon>Eumalacostraca</taxon>
        <taxon>Eucarida</taxon>
        <taxon>Decapoda</taxon>
        <taxon>Pleocyemata</taxon>
        <taxon>Astacidea</taxon>
        <taxon>Parastacoidea</taxon>
        <taxon>Parastacidae</taxon>
        <taxon>Cherax</taxon>
    </lineage>
</organism>
<sequence length="145" mass="16292">MVDESVICHPFLLVCLAANIHVAFGSGKISHISMPVPSLVDYKNKPKPYQSSTASRALILHWKGKSHNPNSQKIFPKSQSLHPMSWTWTTSSYTLNTTQLSSTTRPKPSTLSTRQIDIFLKKKSKSMENIQSTQDTTFDQLSTRL</sequence>
<name>A0AAW0WC72_CHEQU</name>
<keyword evidence="2" id="KW-1185">Reference proteome</keyword>
<evidence type="ECO:0000313" key="1">
    <source>
        <dbReference type="EMBL" id="KAK8729512.1"/>
    </source>
</evidence>
<dbReference type="EMBL" id="JARKIK010000067">
    <property type="protein sequence ID" value="KAK8729512.1"/>
    <property type="molecule type" value="Genomic_DNA"/>
</dbReference>
<comment type="caution">
    <text evidence="1">The sequence shown here is derived from an EMBL/GenBank/DDBJ whole genome shotgun (WGS) entry which is preliminary data.</text>
</comment>
<reference evidence="1 2" key="1">
    <citation type="journal article" date="2024" name="BMC Genomics">
        <title>Genome assembly of redclaw crayfish (Cherax quadricarinatus) provides insights into its immune adaptation and hypoxia tolerance.</title>
        <authorList>
            <person name="Liu Z."/>
            <person name="Zheng J."/>
            <person name="Li H."/>
            <person name="Fang K."/>
            <person name="Wang S."/>
            <person name="He J."/>
            <person name="Zhou D."/>
            <person name="Weng S."/>
            <person name="Chi M."/>
            <person name="Gu Z."/>
            <person name="He J."/>
            <person name="Li F."/>
            <person name="Wang M."/>
        </authorList>
    </citation>
    <scope>NUCLEOTIDE SEQUENCE [LARGE SCALE GENOMIC DNA]</scope>
    <source>
        <strain evidence="1">ZL_2023a</strain>
    </source>
</reference>
<evidence type="ECO:0000313" key="2">
    <source>
        <dbReference type="Proteomes" id="UP001445076"/>
    </source>
</evidence>